<keyword evidence="2" id="KW-1185">Reference proteome</keyword>
<reference evidence="1 2" key="1">
    <citation type="submission" date="2018-06" db="EMBL/GenBank/DDBJ databases">
        <title>Genomic Encyclopedia of Type Strains, Phase IV (KMG-IV): sequencing the most valuable type-strain genomes for metagenomic binning, comparative biology and taxonomic classification.</title>
        <authorList>
            <person name="Goeker M."/>
        </authorList>
    </citation>
    <scope>NUCLEOTIDE SEQUENCE [LARGE SCALE GENOMIC DNA]</scope>
    <source>
        <strain evidence="1 2">DSM 15140</strain>
    </source>
</reference>
<gene>
    <name evidence="1" type="ORF">DES48_10296</name>
</gene>
<sequence>MQLWMKRIFVTFISIVTLGLYVPPMQIHTDAEASNKEVKPSDESTHNETMEVVLETNNHKFAPEPLYDSTTDRLIEQAKLQTVTKLGPKIANQIDDDIETDILPGIESVLQTLLDELPEKEINQLRISEEKAAGYGEKIFDVYNEETGKDIIRFHVRRDNRPQEGYWFNFHYHTLSDNYEVHHNIGEIFWSKDTPPKWMS</sequence>
<evidence type="ECO:0000313" key="1">
    <source>
        <dbReference type="EMBL" id="RBP00335.1"/>
    </source>
</evidence>
<evidence type="ECO:0000313" key="2">
    <source>
        <dbReference type="Proteomes" id="UP000252254"/>
    </source>
</evidence>
<comment type="caution">
    <text evidence="1">The sequence shown here is derived from an EMBL/GenBank/DDBJ whole genome shotgun (WGS) entry which is preliminary data.</text>
</comment>
<protein>
    <submittedName>
        <fullName evidence="1">YpjP-like protein</fullName>
    </submittedName>
</protein>
<dbReference type="STRING" id="200904.GCA_900168775_00368"/>
<organism evidence="1 2">
    <name type="scientific">Paraliobacillus ryukyuensis</name>
    <dbReference type="NCBI Taxonomy" id="200904"/>
    <lineage>
        <taxon>Bacteria</taxon>
        <taxon>Bacillati</taxon>
        <taxon>Bacillota</taxon>
        <taxon>Bacilli</taxon>
        <taxon>Bacillales</taxon>
        <taxon>Bacillaceae</taxon>
        <taxon>Paraliobacillus</taxon>
    </lineage>
</organism>
<name>A0A366EFV9_9BACI</name>
<dbReference type="OrthoDB" id="2435352at2"/>
<dbReference type="AlphaFoldDB" id="A0A366EFV9"/>
<dbReference type="InterPro" id="IPR025616">
    <property type="entry name" value="YpjP"/>
</dbReference>
<accession>A0A366EFV9</accession>
<dbReference type="EMBL" id="QNRI01000002">
    <property type="protein sequence ID" value="RBP00335.1"/>
    <property type="molecule type" value="Genomic_DNA"/>
</dbReference>
<proteinExistence type="predicted"/>
<dbReference type="Proteomes" id="UP000252254">
    <property type="component" value="Unassembled WGS sequence"/>
</dbReference>
<dbReference type="Pfam" id="PF14005">
    <property type="entry name" value="YpjP"/>
    <property type="match status" value="1"/>
</dbReference>
<dbReference type="RefSeq" id="WP_079710401.1">
    <property type="nucleotide sequence ID" value="NZ_BAABQN010000002.1"/>
</dbReference>